<dbReference type="Pfam" id="PF14697">
    <property type="entry name" value="Fer4_21"/>
    <property type="match status" value="1"/>
</dbReference>
<dbReference type="InterPro" id="IPR011898">
    <property type="entry name" value="PorD_KorD"/>
</dbReference>
<dbReference type="GO" id="GO:0046872">
    <property type="term" value="F:metal ion binding"/>
    <property type="evidence" value="ECO:0007669"/>
    <property type="project" value="UniProtKB-KW"/>
</dbReference>
<keyword evidence="8" id="KW-0408">Iron</keyword>
<dbReference type="PROSITE" id="PS00198">
    <property type="entry name" value="4FE4S_FER_1"/>
    <property type="match status" value="1"/>
</dbReference>
<reference evidence="14 15" key="1">
    <citation type="journal article" date="2017" name="BMC Genomics">
        <title>Genomic analysis of methanogenic archaea reveals a shift towards energy conservation.</title>
        <authorList>
            <person name="Gilmore S.P."/>
            <person name="Henske J.K."/>
            <person name="Sexton J.A."/>
            <person name="Solomon K.V."/>
            <person name="Seppala S."/>
            <person name="Yoo J.I."/>
            <person name="Huyett L.M."/>
            <person name="Pressman A."/>
            <person name="Cogan J.Z."/>
            <person name="Kivenson V."/>
            <person name="Peng X."/>
            <person name="Tan Y."/>
            <person name="Valentine D.L."/>
            <person name="O'Malley M.A."/>
        </authorList>
    </citation>
    <scope>NUCLEOTIDE SEQUENCE [LARGE SCALE GENOMIC DNA]</scope>
    <source>
        <strain evidence="14 15">M.o.H.</strain>
    </source>
</reference>
<feature type="domain" description="4Fe-4S ferredoxin-type" evidence="13">
    <location>
        <begin position="25"/>
        <end position="50"/>
    </location>
</feature>
<evidence type="ECO:0000256" key="4">
    <source>
        <dbReference type="ARBA" id="ARBA00022485"/>
    </source>
</evidence>
<proteinExistence type="predicted"/>
<dbReference type="PANTHER" id="PTHR43724:SF2">
    <property type="entry name" value="PYRUVATE SYNTHASE SUBUNIT PORD"/>
    <property type="match status" value="1"/>
</dbReference>
<protein>
    <recommendedName>
        <fullName evidence="10">Pyruvate synthase subunit PorD</fullName>
    </recommendedName>
    <alternativeName>
        <fullName evidence="12">Pyruvate oxidoreductase delta chain</fullName>
    </alternativeName>
    <alternativeName>
        <fullName evidence="11">Pyruvic-ferredoxin oxidoreductase subunit delta</fullName>
    </alternativeName>
</protein>
<comment type="subunit">
    <text evidence="2">Heterotetramer of one alpha, one beta, one delta and one gamma chain.</text>
</comment>
<evidence type="ECO:0000256" key="11">
    <source>
        <dbReference type="ARBA" id="ARBA00044816"/>
    </source>
</evidence>
<dbReference type="GO" id="GO:0051539">
    <property type="term" value="F:4 iron, 4 sulfur cluster binding"/>
    <property type="evidence" value="ECO:0007669"/>
    <property type="project" value="UniProtKB-KW"/>
</dbReference>
<dbReference type="RefSeq" id="WP_048082852.1">
    <property type="nucleotide sequence ID" value="NZ_LMVM01000037.1"/>
</dbReference>
<dbReference type="GO" id="GO:0016625">
    <property type="term" value="F:oxidoreductase activity, acting on the aldehyde or oxo group of donors, iron-sulfur protein as acceptor"/>
    <property type="evidence" value="ECO:0007669"/>
    <property type="project" value="InterPro"/>
</dbReference>
<evidence type="ECO:0000256" key="3">
    <source>
        <dbReference type="ARBA" id="ARBA00022448"/>
    </source>
</evidence>
<dbReference type="AlphaFoldDB" id="A0A2A2H323"/>
<dbReference type="Proteomes" id="UP000217784">
    <property type="component" value="Unassembled WGS sequence"/>
</dbReference>
<dbReference type="EMBL" id="LMVM01000037">
    <property type="protein sequence ID" value="PAV03777.1"/>
    <property type="molecule type" value="Genomic_DNA"/>
</dbReference>
<dbReference type="GeneID" id="300259876"/>
<evidence type="ECO:0000256" key="10">
    <source>
        <dbReference type="ARBA" id="ARBA00044788"/>
    </source>
</evidence>
<dbReference type="NCBIfam" id="NF040684">
    <property type="entry name" value="PorD_Arch"/>
    <property type="match status" value="1"/>
</dbReference>
<evidence type="ECO:0000256" key="2">
    <source>
        <dbReference type="ARBA" id="ARBA00011595"/>
    </source>
</evidence>
<keyword evidence="5" id="KW-0479">Metal-binding</keyword>
<accession>A0A2A2H323</accession>
<evidence type="ECO:0000256" key="5">
    <source>
        <dbReference type="ARBA" id="ARBA00022723"/>
    </source>
</evidence>
<evidence type="ECO:0000313" key="14">
    <source>
        <dbReference type="EMBL" id="PAV03777.1"/>
    </source>
</evidence>
<evidence type="ECO:0000256" key="1">
    <source>
        <dbReference type="ARBA" id="ARBA00001966"/>
    </source>
</evidence>
<gene>
    <name evidence="14" type="ORF">ASJ80_02105</name>
</gene>
<evidence type="ECO:0000256" key="12">
    <source>
        <dbReference type="ARBA" id="ARBA00044818"/>
    </source>
</evidence>
<evidence type="ECO:0000256" key="7">
    <source>
        <dbReference type="ARBA" id="ARBA00022982"/>
    </source>
</evidence>
<dbReference type="SUPFAM" id="SSF54862">
    <property type="entry name" value="4Fe-4S ferredoxins"/>
    <property type="match status" value="1"/>
</dbReference>
<keyword evidence="15" id="KW-1185">Reference proteome</keyword>
<organism evidence="14 15">
    <name type="scientific">Methanobacterium bryantii</name>
    <dbReference type="NCBI Taxonomy" id="2161"/>
    <lineage>
        <taxon>Archaea</taxon>
        <taxon>Methanobacteriati</taxon>
        <taxon>Methanobacteriota</taxon>
        <taxon>Methanomada group</taxon>
        <taxon>Methanobacteria</taxon>
        <taxon>Methanobacteriales</taxon>
        <taxon>Methanobacteriaceae</taxon>
        <taxon>Methanobacterium</taxon>
    </lineage>
</organism>
<dbReference type="InterPro" id="IPR053389">
    <property type="entry name" value="Pyruvate_synthase_PorD"/>
</dbReference>
<sequence length="80" mass="8828">MTAIGATVKEPGSSVKNKTGSWRTFKPVLDKDKCINCENCFLFCPEGCITKETDIDYDYCKGCGICAHECPVKAIKMERG</sequence>
<evidence type="ECO:0000256" key="6">
    <source>
        <dbReference type="ARBA" id="ARBA00022737"/>
    </source>
</evidence>
<dbReference type="InterPro" id="IPR017900">
    <property type="entry name" value="4Fe4S_Fe_S_CS"/>
</dbReference>
<dbReference type="NCBIfam" id="TIGR02179">
    <property type="entry name" value="PorD_KorD"/>
    <property type="match status" value="1"/>
</dbReference>
<comment type="cofactor">
    <cofactor evidence="1">
        <name>[4Fe-4S] cluster</name>
        <dbReference type="ChEBI" id="CHEBI:49883"/>
    </cofactor>
</comment>
<keyword evidence="14" id="KW-0670">Pyruvate</keyword>
<keyword evidence="4" id="KW-0004">4Fe-4S</keyword>
<dbReference type="OrthoDB" id="23478at2157"/>
<keyword evidence="3" id="KW-0813">Transport</keyword>
<keyword evidence="9" id="KW-0411">Iron-sulfur</keyword>
<evidence type="ECO:0000313" key="15">
    <source>
        <dbReference type="Proteomes" id="UP000217784"/>
    </source>
</evidence>
<comment type="caution">
    <text evidence="14">The sequence shown here is derived from an EMBL/GenBank/DDBJ whole genome shotgun (WGS) entry which is preliminary data.</text>
</comment>
<dbReference type="PANTHER" id="PTHR43724">
    <property type="entry name" value="PYRUVATE SYNTHASE SUBUNIT PORD"/>
    <property type="match status" value="1"/>
</dbReference>
<dbReference type="PROSITE" id="PS51379">
    <property type="entry name" value="4FE4S_FER_2"/>
    <property type="match status" value="2"/>
</dbReference>
<name>A0A2A2H323_METBR</name>
<feature type="domain" description="4Fe-4S ferredoxin-type" evidence="13">
    <location>
        <begin position="51"/>
        <end position="80"/>
    </location>
</feature>
<dbReference type="Gene3D" id="3.30.70.20">
    <property type="match status" value="2"/>
</dbReference>
<evidence type="ECO:0000256" key="8">
    <source>
        <dbReference type="ARBA" id="ARBA00023004"/>
    </source>
</evidence>
<keyword evidence="7" id="KW-0249">Electron transport</keyword>
<evidence type="ECO:0000259" key="13">
    <source>
        <dbReference type="PROSITE" id="PS51379"/>
    </source>
</evidence>
<dbReference type="InterPro" id="IPR017896">
    <property type="entry name" value="4Fe4S_Fe-S-bd"/>
</dbReference>
<evidence type="ECO:0000256" key="9">
    <source>
        <dbReference type="ARBA" id="ARBA00023014"/>
    </source>
</evidence>
<keyword evidence="6" id="KW-0677">Repeat</keyword>